<keyword evidence="3 7" id="KW-1133">Transmembrane helix</keyword>
<organism evidence="9 10">
    <name type="scientific">Plectosphaerella plurivora</name>
    <dbReference type="NCBI Taxonomy" id="936078"/>
    <lineage>
        <taxon>Eukaryota</taxon>
        <taxon>Fungi</taxon>
        <taxon>Dikarya</taxon>
        <taxon>Ascomycota</taxon>
        <taxon>Pezizomycotina</taxon>
        <taxon>Sordariomycetes</taxon>
        <taxon>Hypocreomycetidae</taxon>
        <taxon>Glomerellales</taxon>
        <taxon>Plectosphaerellaceae</taxon>
        <taxon>Plectosphaerella</taxon>
    </lineage>
</organism>
<evidence type="ECO:0000259" key="8">
    <source>
        <dbReference type="Pfam" id="PF20684"/>
    </source>
</evidence>
<accession>A0A9P8VBF1</accession>
<feature type="compositionally biased region" description="Polar residues" evidence="6">
    <location>
        <begin position="368"/>
        <end position="378"/>
    </location>
</feature>
<keyword evidence="10" id="KW-1185">Reference proteome</keyword>
<feature type="transmembrane region" description="Helical" evidence="7">
    <location>
        <begin position="263"/>
        <end position="283"/>
    </location>
</feature>
<comment type="caution">
    <text evidence="9">The sequence shown here is derived from an EMBL/GenBank/DDBJ whole genome shotgun (WGS) entry which is preliminary data.</text>
</comment>
<keyword evidence="2 7" id="KW-0812">Transmembrane</keyword>
<feature type="region of interest" description="Disordered" evidence="6">
    <location>
        <begin position="304"/>
        <end position="326"/>
    </location>
</feature>
<evidence type="ECO:0000256" key="3">
    <source>
        <dbReference type="ARBA" id="ARBA00022989"/>
    </source>
</evidence>
<dbReference type="PANTHER" id="PTHR33048">
    <property type="entry name" value="PTH11-LIKE INTEGRAL MEMBRANE PROTEIN (AFU_ORTHOLOGUE AFUA_5G11245)"/>
    <property type="match status" value="1"/>
</dbReference>
<proteinExistence type="inferred from homology"/>
<evidence type="ECO:0000256" key="6">
    <source>
        <dbReference type="SAM" id="MobiDB-lite"/>
    </source>
</evidence>
<protein>
    <submittedName>
        <fullName evidence="9">Integral membrane protein</fullName>
    </submittedName>
</protein>
<feature type="transmembrane region" description="Helical" evidence="7">
    <location>
        <begin position="60"/>
        <end position="86"/>
    </location>
</feature>
<feature type="domain" description="Rhodopsin" evidence="8">
    <location>
        <begin position="44"/>
        <end position="291"/>
    </location>
</feature>
<dbReference type="InterPro" id="IPR052337">
    <property type="entry name" value="SAT4-like"/>
</dbReference>
<comment type="similarity">
    <text evidence="5">Belongs to the SAT4 family.</text>
</comment>
<evidence type="ECO:0000256" key="5">
    <source>
        <dbReference type="ARBA" id="ARBA00038359"/>
    </source>
</evidence>
<keyword evidence="4 7" id="KW-0472">Membrane</keyword>
<dbReference type="OrthoDB" id="4525788at2759"/>
<feature type="transmembrane region" description="Helical" evidence="7">
    <location>
        <begin position="140"/>
        <end position="162"/>
    </location>
</feature>
<dbReference type="GO" id="GO:0016020">
    <property type="term" value="C:membrane"/>
    <property type="evidence" value="ECO:0007669"/>
    <property type="project" value="UniProtKB-SubCell"/>
</dbReference>
<evidence type="ECO:0000256" key="4">
    <source>
        <dbReference type="ARBA" id="ARBA00023136"/>
    </source>
</evidence>
<name>A0A9P8VBF1_9PEZI</name>
<sequence length="422" mass="46394">MRAPPVDVVLGWPTPDYQNPNRSGPAGTIIAAVLFASVTVLLAVRVWTRRFITRSFALDDILILIAYIPALGFSATGIVAQHRFGWGTDVWDVPPQQYPGAIKSGLASYLFFDLATTFTKLSMLALVYRLAGGPSKTPRYLVIALATLVTASCISFLLVLLLQCRPLHLYWEVSFKEQNCINETIHLLVAGIINTTTDVLVVILPLAIIVRLQGTDRRLAPRQALVVNLLFAAGFLASTAGGVRTYMTWLMTTHPDHNTTRRALISWTASTVELYVGITAASLPATKPFFARYLPSLLDTPSLSRSWNRSRRGPGSGAQSPDESMAASKGFHGHVLTRDSLSTIHEIDEQPVFMRQVDIPEPRRVTYYDSNKPQSSRASRGGASFMTFSTREVEPMRPVYERSGSSSSDVSTRKQTEGASFV</sequence>
<feature type="transmembrane region" description="Helical" evidence="7">
    <location>
        <begin position="185"/>
        <end position="212"/>
    </location>
</feature>
<dbReference type="Proteomes" id="UP000770015">
    <property type="component" value="Unassembled WGS sequence"/>
</dbReference>
<feature type="region of interest" description="Disordered" evidence="6">
    <location>
        <begin position="364"/>
        <end position="422"/>
    </location>
</feature>
<gene>
    <name evidence="9" type="ORF">F5X68DRAFT_261637</name>
</gene>
<evidence type="ECO:0000256" key="2">
    <source>
        <dbReference type="ARBA" id="ARBA00022692"/>
    </source>
</evidence>
<feature type="transmembrane region" description="Helical" evidence="7">
    <location>
        <begin position="26"/>
        <end position="48"/>
    </location>
</feature>
<dbReference type="Pfam" id="PF20684">
    <property type="entry name" value="Fung_rhodopsin"/>
    <property type="match status" value="1"/>
</dbReference>
<feature type="transmembrane region" description="Helical" evidence="7">
    <location>
        <begin position="224"/>
        <end position="243"/>
    </location>
</feature>
<reference evidence="9" key="1">
    <citation type="journal article" date="2021" name="Nat. Commun.">
        <title>Genetic determinants of endophytism in the Arabidopsis root mycobiome.</title>
        <authorList>
            <person name="Mesny F."/>
            <person name="Miyauchi S."/>
            <person name="Thiergart T."/>
            <person name="Pickel B."/>
            <person name="Atanasova L."/>
            <person name="Karlsson M."/>
            <person name="Huettel B."/>
            <person name="Barry K.W."/>
            <person name="Haridas S."/>
            <person name="Chen C."/>
            <person name="Bauer D."/>
            <person name="Andreopoulos W."/>
            <person name="Pangilinan J."/>
            <person name="LaButti K."/>
            <person name="Riley R."/>
            <person name="Lipzen A."/>
            <person name="Clum A."/>
            <person name="Drula E."/>
            <person name="Henrissat B."/>
            <person name="Kohler A."/>
            <person name="Grigoriev I.V."/>
            <person name="Martin F.M."/>
            <person name="Hacquard S."/>
        </authorList>
    </citation>
    <scope>NUCLEOTIDE SEQUENCE</scope>
    <source>
        <strain evidence="9">MPI-SDFR-AT-0117</strain>
    </source>
</reference>
<dbReference type="PANTHER" id="PTHR33048:SF129">
    <property type="entry name" value="INTEGRAL MEMBRANE PROTEIN-RELATED"/>
    <property type="match status" value="1"/>
</dbReference>
<evidence type="ECO:0000256" key="1">
    <source>
        <dbReference type="ARBA" id="ARBA00004141"/>
    </source>
</evidence>
<dbReference type="InterPro" id="IPR049326">
    <property type="entry name" value="Rhodopsin_dom_fungi"/>
</dbReference>
<evidence type="ECO:0000256" key="7">
    <source>
        <dbReference type="SAM" id="Phobius"/>
    </source>
</evidence>
<comment type="subcellular location">
    <subcellularLocation>
        <location evidence="1">Membrane</location>
        <topology evidence="1">Multi-pass membrane protein</topology>
    </subcellularLocation>
</comment>
<dbReference type="EMBL" id="JAGSXJ010000011">
    <property type="protein sequence ID" value="KAH6687470.1"/>
    <property type="molecule type" value="Genomic_DNA"/>
</dbReference>
<feature type="transmembrane region" description="Helical" evidence="7">
    <location>
        <begin position="106"/>
        <end position="128"/>
    </location>
</feature>
<evidence type="ECO:0000313" key="9">
    <source>
        <dbReference type="EMBL" id="KAH6687470.1"/>
    </source>
</evidence>
<dbReference type="AlphaFoldDB" id="A0A9P8VBF1"/>
<evidence type="ECO:0000313" key="10">
    <source>
        <dbReference type="Proteomes" id="UP000770015"/>
    </source>
</evidence>